<reference evidence="2 3" key="1">
    <citation type="submission" date="2019-07" db="EMBL/GenBank/DDBJ databases">
        <authorList>
            <person name="Friedrich A."/>
            <person name="Schacherer J."/>
        </authorList>
    </citation>
    <scope>NUCLEOTIDE SEQUENCE [LARGE SCALE GENOMIC DNA]</scope>
</reference>
<evidence type="ECO:0000259" key="1">
    <source>
        <dbReference type="Pfam" id="PF13472"/>
    </source>
</evidence>
<evidence type="ECO:0000313" key="2">
    <source>
        <dbReference type="EMBL" id="VUG19341.1"/>
    </source>
</evidence>
<name>A0A7D9H152_DEKBR</name>
<protein>
    <submittedName>
        <fullName evidence="2">DEBR0S5_00320g1_1</fullName>
    </submittedName>
</protein>
<accession>A0A7D9H152</accession>
<evidence type="ECO:0000313" key="3">
    <source>
        <dbReference type="Proteomes" id="UP000478008"/>
    </source>
</evidence>
<proteinExistence type="predicted"/>
<dbReference type="InterPro" id="IPR036514">
    <property type="entry name" value="SGNH_hydro_sf"/>
</dbReference>
<dbReference type="PANTHER" id="PTHR14209">
    <property type="entry name" value="ISOAMYL ACETATE-HYDROLYZING ESTERASE 1"/>
    <property type="match status" value="1"/>
</dbReference>
<dbReference type="InterPro" id="IPR013830">
    <property type="entry name" value="SGNH_hydro"/>
</dbReference>
<dbReference type="SUPFAM" id="SSF52266">
    <property type="entry name" value="SGNH hydrolase"/>
    <property type="match status" value="1"/>
</dbReference>
<organism evidence="2 3">
    <name type="scientific">Dekkera bruxellensis</name>
    <name type="common">Brettanomyces custersii</name>
    <dbReference type="NCBI Taxonomy" id="5007"/>
    <lineage>
        <taxon>Eukaryota</taxon>
        <taxon>Fungi</taxon>
        <taxon>Dikarya</taxon>
        <taxon>Ascomycota</taxon>
        <taxon>Saccharomycotina</taxon>
        <taxon>Pichiomycetes</taxon>
        <taxon>Pichiales</taxon>
        <taxon>Pichiaceae</taxon>
        <taxon>Brettanomyces</taxon>
    </lineage>
</organism>
<keyword evidence="3" id="KW-1185">Reference proteome</keyword>
<dbReference type="Proteomes" id="UP000478008">
    <property type="component" value="Unassembled WGS sequence"/>
</dbReference>
<dbReference type="CDD" id="cd01838">
    <property type="entry name" value="Isoamyl_acetate_hydrolase_like"/>
    <property type="match status" value="1"/>
</dbReference>
<dbReference type="PANTHER" id="PTHR14209:SF19">
    <property type="entry name" value="ISOAMYL ACETATE-HYDROLYZING ESTERASE 1 HOMOLOG"/>
    <property type="match status" value="1"/>
</dbReference>
<feature type="domain" description="SGNH hydrolase-type esterase" evidence="1">
    <location>
        <begin position="10"/>
        <end position="213"/>
    </location>
</feature>
<sequence length="259" mass="30108">MPFNYDKFLLFGDSITQFASSITRGYCLQPAVQEAYMRKLDVINRGYGGYNSSHGRVILPHVLEAEDTEQTKVKIMTIWWGTNDAVDTFQHVDIKKYENNMDEMIRMAKKRNIAVIVIGPTLHDTYAYTELYKQGVVEFADTAKNSTNKKYSEVAKKVSKANGVPYIDLWTLFLEFGGWEDLQDVDNLNSKDYPKIKELLIDGIHLQPQGYKILFENLQKVIKEFYPDLYFENIPEHLIAWDKIDNNDMENSIFSMERD</sequence>
<gene>
    <name evidence="2" type="ORF">DEBR0S5_00320G</name>
</gene>
<dbReference type="InterPro" id="IPR045136">
    <property type="entry name" value="Iah1-like"/>
</dbReference>
<dbReference type="EMBL" id="CABFWN010000005">
    <property type="protein sequence ID" value="VUG19341.1"/>
    <property type="molecule type" value="Genomic_DNA"/>
</dbReference>
<dbReference type="Pfam" id="PF13472">
    <property type="entry name" value="Lipase_GDSL_2"/>
    <property type="match status" value="1"/>
</dbReference>
<dbReference type="Gene3D" id="3.40.50.1110">
    <property type="entry name" value="SGNH hydrolase"/>
    <property type="match status" value="1"/>
</dbReference>
<dbReference type="AlphaFoldDB" id="A0A7D9H152"/>